<organism evidence="2 3">
    <name type="scientific">Maritalea porphyrae</name>
    <dbReference type="NCBI Taxonomy" id="880732"/>
    <lineage>
        <taxon>Bacteria</taxon>
        <taxon>Pseudomonadati</taxon>
        <taxon>Pseudomonadota</taxon>
        <taxon>Alphaproteobacteria</taxon>
        <taxon>Hyphomicrobiales</taxon>
        <taxon>Devosiaceae</taxon>
        <taxon>Maritalea</taxon>
    </lineage>
</organism>
<dbReference type="RefSeq" id="WP_284365929.1">
    <property type="nucleotide sequence ID" value="NZ_BSNI01000002.1"/>
</dbReference>
<evidence type="ECO:0000313" key="2">
    <source>
        <dbReference type="EMBL" id="GLQ18839.1"/>
    </source>
</evidence>
<accession>A0ABQ5UWQ1</accession>
<dbReference type="Pfam" id="PF10768">
    <property type="entry name" value="FliX"/>
    <property type="match status" value="1"/>
</dbReference>
<protein>
    <submittedName>
        <fullName evidence="2">Flagellar assembly protein FliX</fullName>
    </submittedName>
</protein>
<reference evidence="2" key="1">
    <citation type="journal article" date="2014" name="Int. J. Syst. Evol. Microbiol.">
        <title>Complete genome of a new Firmicutes species belonging to the dominant human colonic microbiota ('Ruminococcus bicirculans') reveals two chromosomes and a selective capacity to utilize plant glucans.</title>
        <authorList>
            <consortium name="NISC Comparative Sequencing Program"/>
            <person name="Wegmann U."/>
            <person name="Louis P."/>
            <person name="Goesmann A."/>
            <person name="Henrissat B."/>
            <person name="Duncan S.H."/>
            <person name="Flint H.J."/>
        </authorList>
    </citation>
    <scope>NUCLEOTIDE SEQUENCE</scope>
    <source>
        <strain evidence="2">NBRC 107169</strain>
    </source>
</reference>
<feature type="region of interest" description="Disordered" evidence="1">
    <location>
        <begin position="1"/>
        <end position="47"/>
    </location>
</feature>
<proteinExistence type="predicted"/>
<keyword evidence="2" id="KW-0966">Cell projection</keyword>
<evidence type="ECO:0000256" key="1">
    <source>
        <dbReference type="SAM" id="MobiDB-lite"/>
    </source>
</evidence>
<dbReference type="InterPro" id="IPR019704">
    <property type="entry name" value="Flagellar_assmbl_FliX_class2"/>
</dbReference>
<dbReference type="Proteomes" id="UP001161405">
    <property type="component" value="Unassembled WGS sequence"/>
</dbReference>
<sequence>MRITDANRINSPAKKSAKKAGKAGDGAFSVRQEESSPKQTEATSQSQDVGGIDALLALQAVEDPTFARKKAIKRGHDLLDGLEQIKTDLLVGQISESRLNNMLNLVTKARGNLDPTLDSLIDDIELRVRVELAKFNKF</sequence>
<gene>
    <name evidence="2" type="primary">fliX</name>
    <name evidence="2" type="ORF">GCM10007879_30880</name>
</gene>
<keyword evidence="2" id="KW-0969">Cilium</keyword>
<feature type="compositionally biased region" description="Polar residues" evidence="1">
    <location>
        <begin position="37"/>
        <end position="47"/>
    </location>
</feature>
<name>A0ABQ5UWQ1_9HYPH</name>
<comment type="caution">
    <text evidence="2">The sequence shown here is derived from an EMBL/GenBank/DDBJ whole genome shotgun (WGS) entry which is preliminary data.</text>
</comment>
<keyword evidence="2" id="KW-0282">Flagellum</keyword>
<reference evidence="2" key="2">
    <citation type="submission" date="2023-01" db="EMBL/GenBank/DDBJ databases">
        <title>Draft genome sequence of Maritalea porphyrae strain NBRC 107169.</title>
        <authorList>
            <person name="Sun Q."/>
            <person name="Mori K."/>
        </authorList>
    </citation>
    <scope>NUCLEOTIDE SEQUENCE</scope>
    <source>
        <strain evidence="2">NBRC 107169</strain>
    </source>
</reference>
<keyword evidence="3" id="KW-1185">Reference proteome</keyword>
<dbReference type="EMBL" id="BSNI01000002">
    <property type="protein sequence ID" value="GLQ18839.1"/>
    <property type="molecule type" value="Genomic_DNA"/>
</dbReference>
<evidence type="ECO:0000313" key="3">
    <source>
        <dbReference type="Proteomes" id="UP001161405"/>
    </source>
</evidence>